<proteinExistence type="predicted"/>
<feature type="transmembrane region" description="Helical" evidence="6">
    <location>
        <begin position="263"/>
        <end position="282"/>
    </location>
</feature>
<protein>
    <submittedName>
        <fullName evidence="10">MFS domain-containing protein</fullName>
    </submittedName>
</protein>
<feature type="transmembrane region" description="Helical" evidence="6">
    <location>
        <begin position="128"/>
        <end position="151"/>
    </location>
</feature>
<dbReference type="AlphaFoldDB" id="A0A183V6R3"/>
<evidence type="ECO:0000256" key="5">
    <source>
        <dbReference type="ARBA" id="ARBA00023136"/>
    </source>
</evidence>
<feature type="domain" description="Major facilitator superfamily (MFS) profile" evidence="7">
    <location>
        <begin position="1"/>
        <end position="310"/>
    </location>
</feature>
<feature type="transmembrane region" description="Helical" evidence="6">
    <location>
        <begin position="222"/>
        <end position="243"/>
    </location>
</feature>
<keyword evidence="9" id="KW-1185">Reference proteome</keyword>
<evidence type="ECO:0000256" key="6">
    <source>
        <dbReference type="SAM" id="Phobius"/>
    </source>
</evidence>
<dbReference type="PRINTS" id="PR00171">
    <property type="entry name" value="SUGRTRNSPORT"/>
</dbReference>
<accession>A0A183V6R3</accession>
<dbReference type="InterPro" id="IPR036259">
    <property type="entry name" value="MFS_trans_sf"/>
</dbReference>
<keyword evidence="3 6" id="KW-0812">Transmembrane</keyword>
<gene>
    <name evidence="8" type="ORF">TCNE_LOCUS16433</name>
</gene>
<dbReference type="InterPro" id="IPR020846">
    <property type="entry name" value="MFS_dom"/>
</dbReference>
<dbReference type="InterPro" id="IPR003663">
    <property type="entry name" value="Sugar/inositol_transpt"/>
</dbReference>
<evidence type="ECO:0000313" key="8">
    <source>
        <dbReference type="EMBL" id="VDM47754.1"/>
    </source>
</evidence>
<dbReference type="InterPro" id="IPR005828">
    <property type="entry name" value="MFS_sugar_transport-like"/>
</dbReference>
<keyword evidence="5 6" id="KW-0472">Membrane</keyword>
<reference evidence="10" key="1">
    <citation type="submission" date="2016-06" db="UniProtKB">
        <authorList>
            <consortium name="WormBaseParasite"/>
        </authorList>
    </citation>
    <scope>IDENTIFICATION</scope>
</reference>
<dbReference type="SUPFAM" id="SSF103473">
    <property type="entry name" value="MFS general substrate transporter"/>
    <property type="match status" value="1"/>
</dbReference>
<dbReference type="PANTHER" id="PTHR48020">
    <property type="entry name" value="PROTON MYO-INOSITOL COTRANSPORTER"/>
    <property type="match status" value="1"/>
</dbReference>
<dbReference type="GO" id="GO:0005366">
    <property type="term" value="F:myo-inositol:proton symporter activity"/>
    <property type="evidence" value="ECO:0007669"/>
    <property type="project" value="TreeGrafter"/>
</dbReference>
<evidence type="ECO:0000256" key="3">
    <source>
        <dbReference type="ARBA" id="ARBA00022692"/>
    </source>
</evidence>
<dbReference type="PROSITE" id="PS50850">
    <property type="entry name" value="MFS"/>
    <property type="match status" value="1"/>
</dbReference>
<organism evidence="9 10">
    <name type="scientific">Toxocara canis</name>
    <name type="common">Canine roundworm</name>
    <dbReference type="NCBI Taxonomy" id="6265"/>
    <lineage>
        <taxon>Eukaryota</taxon>
        <taxon>Metazoa</taxon>
        <taxon>Ecdysozoa</taxon>
        <taxon>Nematoda</taxon>
        <taxon>Chromadorea</taxon>
        <taxon>Rhabditida</taxon>
        <taxon>Spirurina</taxon>
        <taxon>Ascaridomorpha</taxon>
        <taxon>Ascaridoidea</taxon>
        <taxon>Toxocaridae</taxon>
        <taxon>Toxocara</taxon>
    </lineage>
</organism>
<dbReference type="Pfam" id="PF00083">
    <property type="entry name" value="Sugar_tr"/>
    <property type="match status" value="2"/>
</dbReference>
<dbReference type="EMBL" id="UYWY01023585">
    <property type="protein sequence ID" value="VDM47754.1"/>
    <property type="molecule type" value="Genomic_DNA"/>
</dbReference>
<keyword evidence="4 6" id="KW-1133">Transmembrane helix</keyword>
<dbReference type="PANTHER" id="PTHR48020:SF12">
    <property type="entry name" value="PROTON MYO-INOSITOL COTRANSPORTER"/>
    <property type="match status" value="1"/>
</dbReference>
<feature type="transmembrane region" description="Helical" evidence="6">
    <location>
        <begin position="98"/>
        <end position="121"/>
    </location>
</feature>
<feature type="transmembrane region" description="Helical" evidence="6">
    <location>
        <begin position="61"/>
        <end position="83"/>
    </location>
</feature>
<dbReference type="GO" id="GO:0016324">
    <property type="term" value="C:apical plasma membrane"/>
    <property type="evidence" value="ECO:0007669"/>
    <property type="project" value="TreeGrafter"/>
</dbReference>
<keyword evidence="2" id="KW-0813">Transport</keyword>
<sequence length="360" mass="40319">MQKALRLLQVLERVYSGSKEWIAYEMSEIKDAYEEEMKAKAKVGDSPVLWRMITTPHVLKALMIGCAIQLFQQLSGVNTIMYYTGQIIQSAGVKDKHLTIWISLGISTANVLGTLIPLTLVERFGRRVLLLISVGMTFVTLVLMGVAFLLINKDSPDAIPLTVINGTHHYLKNCIEMSYCLPLNLEDTTDVSALGPCSYGYNTSAFTFVHSFCVTRYTVMPIILMVVYLGFFSMGFAPLTWVLNAEFYPLWARGVGCSLSTSFNWIGDLIIALTFLTLSQAVTKYGAFFIYAGFTLIAFVFIFFLVPETKGLPIEEVELLFMPKKSRRRTRSVLRAQEALKLRNIKKDTVAPMSTISTVS</sequence>
<reference evidence="8 9" key="2">
    <citation type="submission" date="2018-11" db="EMBL/GenBank/DDBJ databases">
        <authorList>
            <consortium name="Pathogen Informatics"/>
        </authorList>
    </citation>
    <scope>NUCLEOTIDE SEQUENCE [LARGE SCALE GENOMIC DNA]</scope>
</reference>
<evidence type="ECO:0000256" key="2">
    <source>
        <dbReference type="ARBA" id="ARBA00022448"/>
    </source>
</evidence>
<evidence type="ECO:0000256" key="1">
    <source>
        <dbReference type="ARBA" id="ARBA00004141"/>
    </source>
</evidence>
<dbReference type="WBParaSite" id="TCNE_0001643401-mRNA-1">
    <property type="protein sequence ID" value="TCNE_0001643401-mRNA-1"/>
    <property type="gene ID" value="TCNE_0001643401"/>
</dbReference>
<evidence type="ECO:0000256" key="4">
    <source>
        <dbReference type="ARBA" id="ARBA00022989"/>
    </source>
</evidence>
<dbReference type="InterPro" id="IPR050814">
    <property type="entry name" value="Myo-inositol_Transporter"/>
</dbReference>
<name>A0A183V6R3_TOXCA</name>
<comment type="subcellular location">
    <subcellularLocation>
        <location evidence="1">Membrane</location>
        <topology evidence="1">Multi-pass membrane protein</topology>
    </subcellularLocation>
</comment>
<dbReference type="Gene3D" id="1.20.1250.20">
    <property type="entry name" value="MFS general substrate transporter like domains"/>
    <property type="match status" value="2"/>
</dbReference>
<evidence type="ECO:0000259" key="7">
    <source>
        <dbReference type="PROSITE" id="PS50850"/>
    </source>
</evidence>
<dbReference type="Proteomes" id="UP000050794">
    <property type="component" value="Unassembled WGS sequence"/>
</dbReference>
<evidence type="ECO:0000313" key="9">
    <source>
        <dbReference type="Proteomes" id="UP000050794"/>
    </source>
</evidence>
<evidence type="ECO:0000313" key="10">
    <source>
        <dbReference type="WBParaSite" id="TCNE_0001643401-mRNA-1"/>
    </source>
</evidence>
<feature type="transmembrane region" description="Helical" evidence="6">
    <location>
        <begin position="288"/>
        <end position="306"/>
    </location>
</feature>